<dbReference type="GO" id="GO:0003700">
    <property type="term" value="F:DNA-binding transcription factor activity"/>
    <property type="evidence" value="ECO:0007669"/>
    <property type="project" value="InterPro"/>
</dbReference>
<evidence type="ECO:0000256" key="4">
    <source>
        <dbReference type="ARBA" id="ARBA00023125"/>
    </source>
</evidence>
<name>A0A1W6N094_9HYPH</name>
<dbReference type="InterPro" id="IPR036388">
    <property type="entry name" value="WH-like_DNA-bd_sf"/>
</dbReference>
<reference evidence="7 8" key="1">
    <citation type="submission" date="2017-02" db="EMBL/GenBank/DDBJ databases">
        <authorList>
            <person name="Peterson S.W."/>
        </authorList>
    </citation>
    <scope>NUCLEOTIDE SEQUENCE [LARGE SCALE GENOMIC DNA]</scope>
    <source>
        <strain evidence="7 8">S285</strain>
    </source>
</reference>
<feature type="domain" description="HTH lysR-type" evidence="6">
    <location>
        <begin position="7"/>
        <end position="64"/>
    </location>
</feature>
<protein>
    <submittedName>
        <fullName evidence="7">LysR family transcriptional regulator</fullName>
    </submittedName>
</protein>
<dbReference type="InterPro" id="IPR037402">
    <property type="entry name" value="YidZ_PBP2"/>
</dbReference>
<dbReference type="GO" id="GO:0003677">
    <property type="term" value="F:DNA binding"/>
    <property type="evidence" value="ECO:0007669"/>
    <property type="project" value="UniProtKB-KW"/>
</dbReference>
<keyword evidence="2" id="KW-0536">Nodulation</keyword>
<evidence type="ECO:0000256" key="1">
    <source>
        <dbReference type="ARBA" id="ARBA00009437"/>
    </source>
</evidence>
<comment type="similarity">
    <text evidence="1">Belongs to the LysR transcriptional regulatory family.</text>
</comment>
<evidence type="ECO:0000259" key="6">
    <source>
        <dbReference type="PROSITE" id="PS50931"/>
    </source>
</evidence>
<dbReference type="OrthoDB" id="8455878at2"/>
<accession>A0A1W6N094</accession>
<organism evidence="7 8">
    <name type="scientific">Methylocystis bryophila</name>
    <dbReference type="NCBI Taxonomy" id="655015"/>
    <lineage>
        <taxon>Bacteria</taxon>
        <taxon>Pseudomonadati</taxon>
        <taxon>Pseudomonadota</taxon>
        <taxon>Alphaproteobacteria</taxon>
        <taxon>Hyphomicrobiales</taxon>
        <taxon>Methylocystaceae</taxon>
        <taxon>Methylocystis</taxon>
    </lineage>
</organism>
<dbReference type="Proteomes" id="UP000193978">
    <property type="component" value="Chromosome"/>
</dbReference>
<dbReference type="STRING" id="655015.B1812_00570"/>
<evidence type="ECO:0000256" key="3">
    <source>
        <dbReference type="ARBA" id="ARBA00023015"/>
    </source>
</evidence>
<dbReference type="AlphaFoldDB" id="A0A1W6N094"/>
<evidence type="ECO:0000256" key="2">
    <source>
        <dbReference type="ARBA" id="ARBA00022458"/>
    </source>
</evidence>
<gene>
    <name evidence="7" type="ORF">B1812_00570</name>
</gene>
<dbReference type="Pfam" id="PF03466">
    <property type="entry name" value="LysR_substrate"/>
    <property type="match status" value="1"/>
</dbReference>
<keyword evidence="3" id="KW-0805">Transcription regulation</keyword>
<dbReference type="KEGG" id="mbry:B1812_00570"/>
<dbReference type="PANTHER" id="PTHR30118:SF15">
    <property type="entry name" value="TRANSCRIPTIONAL REGULATORY PROTEIN"/>
    <property type="match status" value="1"/>
</dbReference>
<dbReference type="Gene3D" id="3.40.190.10">
    <property type="entry name" value="Periplasmic binding protein-like II"/>
    <property type="match status" value="2"/>
</dbReference>
<dbReference type="PANTHER" id="PTHR30118">
    <property type="entry name" value="HTH-TYPE TRANSCRIPTIONAL REGULATOR LEUO-RELATED"/>
    <property type="match status" value="1"/>
</dbReference>
<dbReference type="Gene3D" id="1.10.10.10">
    <property type="entry name" value="Winged helix-like DNA-binding domain superfamily/Winged helix DNA-binding domain"/>
    <property type="match status" value="1"/>
</dbReference>
<dbReference type="InterPro" id="IPR000847">
    <property type="entry name" value="LysR_HTH_N"/>
</dbReference>
<dbReference type="EMBL" id="CP019948">
    <property type="protein sequence ID" value="ARN83257.1"/>
    <property type="molecule type" value="Genomic_DNA"/>
</dbReference>
<keyword evidence="4" id="KW-0238">DNA-binding</keyword>
<dbReference type="SUPFAM" id="SSF46785">
    <property type="entry name" value="Winged helix' DNA-binding domain"/>
    <property type="match status" value="1"/>
</dbReference>
<evidence type="ECO:0000313" key="7">
    <source>
        <dbReference type="EMBL" id="ARN83257.1"/>
    </source>
</evidence>
<evidence type="ECO:0000256" key="5">
    <source>
        <dbReference type="ARBA" id="ARBA00023163"/>
    </source>
</evidence>
<proteinExistence type="inferred from homology"/>
<sequence>MSELRNFDLNLLVSFDVLMEELSVSRAAERMFVTQSAMSHALQRLRQQFGDPLLVRTPSGMRPTERALSLVGPVKALLRDAKGLIHAPDQFIAAESRQRFTMAATDYMDLLVAPLLMERIESTAPGVDIHVKRTEQPFPEQDLEYGELDVVLGFEAVLKPPSHLVREYLFDDRMVSVVRRGHPMARGEALTLDDYLAMKHVLISRTGTRFGVIDDWLAERGLSRRIALIVPHFLSAPLIVAQTEMELSLPERVANVFAASTPLSILTLPIDLPRYNLVMVWHPLREKDSSHRWFREQIISACRELASPRD</sequence>
<dbReference type="InterPro" id="IPR005119">
    <property type="entry name" value="LysR_subst-bd"/>
</dbReference>
<dbReference type="PRINTS" id="PR00039">
    <property type="entry name" value="HTHLYSR"/>
</dbReference>
<evidence type="ECO:0000313" key="8">
    <source>
        <dbReference type="Proteomes" id="UP000193978"/>
    </source>
</evidence>
<dbReference type="Pfam" id="PF00126">
    <property type="entry name" value="HTH_1"/>
    <property type="match status" value="1"/>
</dbReference>
<dbReference type="InterPro" id="IPR050389">
    <property type="entry name" value="LysR-type_TF"/>
</dbReference>
<dbReference type="SUPFAM" id="SSF53850">
    <property type="entry name" value="Periplasmic binding protein-like II"/>
    <property type="match status" value="1"/>
</dbReference>
<dbReference type="PROSITE" id="PS50931">
    <property type="entry name" value="HTH_LYSR"/>
    <property type="match status" value="1"/>
</dbReference>
<keyword evidence="5" id="KW-0804">Transcription</keyword>
<dbReference type="CDD" id="cd08417">
    <property type="entry name" value="PBP2_Nitroaromatics_like"/>
    <property type="match status" value="1"/>
</dbReference>
<dbReference type="InterPro" id="IPR036390">
    <property type="entry name" value="WH_DNA-bd_sf"/>
</dbReference>
<keyword evidence="8" id="KW-1185">Reference proteome</keyword>